<dbReference type="Pfam" id="PF11832">
    <property type="entry name" value="DUF3352"/>
    <property type="match status" value="1"/>
</dbReference>
<dbReference type="AlphaFoldDB" id="A0A368UT65"/>
<evidence type="ECO:0000313" key="3">
    <source>
        <dbReference type="Proteomes" id="UP000252733"/>
    </source>
</evidence>
<dbReference type="RefSeq" id="WP_258861619.1">
    <property type="nucleotide sequence ID" value="NZ_QPIZ01000016.1"/>
</dbReference>
<dbReference type="Gene3D" id="2.130.10.10">
    <property type="entry name" value="YVTN repeat-like/Quinoprotein amine dehydrogenase"/>
    <property type="match status" value="1"/>
</dbReference>
<dbReference type="InterPro" id="IPR021787">
    <property type="entry name" value="DUF3352"/>
</dbReference>
<keyword evidence="1" id="KW-1133">Transmembrane helix</keyword>
<accession>A0A368UT65</accession>
<dbReference type="Proteomes" id="UP000252733">
    <property type="component" value="Unassembled WGS sequence"/>
</dbReference>
<feature type="transmembrane region" description="Helical" evidence="1">
    <location>
        <begin position="7"/>
        <end position="27"/>
    </location>
</feature>
<comment type="caution">
    <text evidence="2">The sequence shown here is derived from an EMBL/GenBank/DDBJ whole genome shotgun (WGS) entry which is preliminary data.</text>
</comment>
<dbReference type="SUPFAM" id="SSF50998">
    <property type="entry name" value="Quinoprotein alcohol dehydrogenase-like"/>
    <property type="match status" value="1"/>
</dbReference>
<evidence type="ECO:0000313" key="2">
    <source>
        <dbReference type="EMBL" id="RCW31986.1"/>
    </source>
</evidence>
<proteinExistence type="predicted"/>
<sequence>MSKRKLGIFSGILVFAAIIVAVFWNLYRHQSYNEGNTIDAVPADAAILIKINDVESFTSYLINKVEYKEELLAFESLTKLYRILNYTDSAAFFSEKSGKELLNSPVYISFSKIGKETISPVFHFSVVHKSHQSQLKNWMDQRLEGKRNYTGFTIYEVKLTRDSKHNLFVTFQNGILSVSQSSLLIEASIRQQQSGISLAEDKSFTSLQKTISNNADGSVFINFDNIEDFSEPFFAPGNGDIASFLTKIARWSALDFHIKKDGVMVNGFLSPGADRDFISLFSGVEPRRSTLDQILPSDTKIFTGYNFSDKQQFLLNFKKRLSTSDNSGKFQSLDKSFENKTGKSYLESFFEIIDGEMAFACSNYNASNPDEGRFIVFRTRGQSATLPVLKTFQDFHNMSSQPVRKYYVDESTSFPIYRGFEGELNTLVWSELFPDLPMKYFSFYRNYLVFAESEKTLESFLYNNVLHRTLESHPYYSSFAENFSYEENFLLFAEIPHLYSFIGKNLNPSRFHPTNEQQKVLFNFYASGIQLSNNSGLSYTTMFAKHAPHRDKEPRTIWQSRIDSMVSIKPALVDNHYTQEKEIMVQDASNNLYLINNMGRVLWKKPLDGPILSEIYQIDYYRNNKLQYLFNTPDKLYLLDRNGNHVAKYPFTLPAEASCGLSVFDYDNNRDYRVFLPLNDRKVYLFDKTGARVSGWNIPQTEGVVNQPVQFYRSSGKDYIIFSDNYRNYIMDRRGNHRVTPQKSFVRNHQSPFYLEYPDSENTALVTTTSDGSLAKIFLPSGKTVINKATQTDVTNHSLVLLHQNNPKYVFIRPAQLTIYNAAMKVSAESKTDKEIQITGDVYKFSASDHKIGLISKDASQIYLFNSDGTLYKGFPLKGTSRFSIGFLKSSAYRFNLITGGENNYIYNYRVE</sequence>
<protein>
    <submittedName>
        <fullName evidence="2">Uncharacterized protein</fullName>
    </submittedName>
</protein>
<keyword evidence="3" id="KW-1185">Reference proteome</keyword>
<dbReference type="InterPro" id="IPR011047">
    <property type="entry name" value="Quinoprotein_ADH-like_sf"/>
</dbReference>
<keyword evidence="1" id="KW-0812">Transmembrane</keyword>
<evidence type="ECO:0000256" key="1">
    <source>
        <dbReference type="SAM" id="Phobius"/>
    </source>
</evidence>
<keyword evidence="1" id="KW-0472">Membrane</keyword>
<name>A0A368UT65_9BACT</name>
<organism evidence="2 3">
    <name type="scientific">Marinilabilia salmonicolor</name>
    <dbReference type="NCBI Taxonomy" id="989"/>
    <lineage>
        <taxon>Bacteria</taxon>
        <taxon>Pseudomonadati</taxon>
        <taxon>Bacteroidota</taxon>
        <taxon>Bacteroidia</taxon>
        <taxon>Marinilabiliales</taxon>
        <taxon>Marinilabiliaceae</taxon>
        <taxon>Marinilabilia</taxon>
    </lineage>
</organism>
<reference evidence="2 3" key="1">
    <citation type="submission" date="2018-07" db="EMBL/GenBank/DDBJ databases">
        <title>Freshwater and sediment microbial communities from various areas in North America, analyzing microbe dynamics in response to fracking.</title>
        <authorList>
            <person name="Lamendella R."/>
        </authorList>
    </citation>
    <scope>NUCLEOTIDE SEQUENCE [LARGE SCALE GENOMIC DNA]</scope>
    <source>
        <strain evidence="2 3">160A</strain>
    </source>
</reference>
<dbReference type="EMBL" id="QPIZ01000016">
    <property type="protein sequence ID" value="RCW31986.1"/>
    <property type="molecule type" value="Genomic_DNA"/>
</dbReference>
<dbReference type="InterPro" id="IPR015943">
    <property type="entry name" value="WD40/YVTN_repeat-like_dom_sf"/>
</dbReference>
<gene>
    <name evidence="2" type="ORF">DFO77_11653</name>
</gene>